<dbReference type="InterPro" id="IPR029063">
    <property type="entry name" value="SAM-dependent_MTases_sf"/>
</dbReference>
<evidence type="ECO:0000313" key="2">
    <source>
        <dbReference type="Proteomes" id="UP001589587"/>
    </source>
</evidence>
<evidence type="ECO:0000313" key="1">
    <source>
        <dbReference type="EMBL" id="MFB9781990.1"/>
    </source>
</evidence>
<dbReference type="Gene3D" id="3.40.50.150">
    <property type="entry name" value="Vaccinia Virus protein VP39"/>
    <property type="match status" value="1"/>
</dbReference>
<proteinExistence type="predicted"/>
<dbReference type="RefSeq" id="WP_378375269.1">
    <property type="nucleotide sequence ID" value="NZ_JBHMAS010000049.1"/>
</dbReference>
<gene>
    <name evidence="1" type="ORF">ACFFQ6_20020</name>
</gene>
<evidence type="ECO:0008006" key="3">
    <source>
        <dbReference type="Google" id="ProtNLM"/>
    </source>
</evidence>
<sequence length="164" mass="18039">MIWLPDLDEWAEGIAAVLAPNGRFVLVEFHPFAMRFDEKWFLAFPYGGGTPMTEAGGVGDYVADSADLVLPGAPGGGVENAENPFPSCEFNWSIAEVFGAARRAGLTIESFYEYPYASGRQGFEEMTQLGDKRWGVPAGRPEIPLMYSLSVRLADWAYFPRICG</sequence>
<dbReference type="Proteomes" id="UP001589587">
    <property type="component" value="Unassembled WGS sequence"/>
</dbReference>
<keyword evidence="2" id="KW-1185">Reference proteome</keyword>
<accession>A0ABV5XHN2</accession>
<organism evidence="1 2">
    <name type="scientific">Rhodococcus baikonurensis</name>
    <dbReference type="NCBI Taxonomy" id="172041"/>
    <lineage>
        <taxon>Bacteria</taxon>
        <taxon>Bacillati</taxon>
        <taxon>Actinomycetota</taxon>
        <taxon>Actinomycetes</taxon>
        <taxon>Mycobacteriales</taxon>
        <taxon>Nocardiaceae</taxon>
        <taxon>Rhodococcus</taxon>
        <taxon>Rhodococcus erythropolis group</taxon>
    </lineage>
</organism>
<dbReference type="EMBL" id="JBHMAS010000049">
    <property type="protein sequence ID" value="MFB9781990.1"/>
    <property type="molecule type" value="Genomic_DNA"/>
</dbReference>
<reference evidence="1 2" key="1">
    <citation type="submission" date="2024-09" db="EMBL/GenBank/DDBJ databases">
        <authorList>
            <person name="Sun Q."/>
            <person name="Mori K."/>
        </authorList>
    </citation>
    <scope>NUCLEOTIDE SEQUENCE [LARGE SCALE GENOMIC DNA]</scope>
    <source>
        <strain evidence="1 2">JCM 11411</strain>
    </source>
</reference>
<protein>
    <recommendedName>
        <fullName evidence="3">Methyltransferase</fullName>
    </recommendedName>
</protein>
<comment type="caution">
    <text evidence="1">The sequence shown here is derived from an EMBL/GenBank/DDBJ whole genome shotgun (WGS) entry which is preliminary data.</text>
</comment>
<dbReference type="SUPFAM" id="SSF53335">
    <property type="entry name" value="S-adenosyl-L-methionine-dependent methyltransferases"/>
    <property type="match status" value="1"/>
</dbReference>
<name>A0ABV5XHN2_9NOCA</name>